<dbReference type="Proteomes" id="UP000029448">
    <property type="component" value="Unassembled WGS sequence"/>
</dbReference>
<gene>
    <name evidence="1" type="ORF">AtDm6_0099</name>
</gene>
<dbReference type="EMBL" id="JOKM01000003">
    <property type="protein sequence ID" value="KGB26543.1"/>
    <property type="molecule type" value="Genomic_DNA"/>
</dbReference>
<protein>
    <submittedName>
        <fullName evidence="1">Uncharacterized protein</fullName>
    </submittedName>
</protein>
<reference evidence="1 2" key="1">
    <citation type="submission" date="2014-06" db="EMBL/GenBank/DDBJ databases">
        <title>Functional and comparative genomic analyses of the Drosophila gut microbiota identify candidate symbiosis factors.</title>
        <authorList>
            <person name="Newell P.D."/>
            <person name="Chaston J.M."/>
            <person name="Douglas A.E."/>
        </authorList>
    </citation>
    <scope>NUCLEOTIDE SEQUENCE [LARGE SCALE GENOMIC DNA]</scope>
    <source>
        <strain evidence="1 2">DmCS_006</strain>
    </source>
</reference>
<keyword evidence="2" id="KW-1185">Reference proteome</keyword>
<proteinExistence type="predicted"/>
<evidence type="ECO:0000313" key="2">
    <source>
        <dbReference type="Proteomes" id="UP000029448"/>
    </source>
</evidence>
<evidence type="ECO:0000313" key="1">
    <source>
        <dbReference type="EMBL" id="KGB26543.1"/>
    </source>
</evidence>
<name>A0A095BCK3_9PROT</name>
<dbReference type="PATRIC" id="fig|104102.7.peg.98"/>
<dbReference type="AlphaFoldDB" id="A0A095BCK3"/>
<comment type="caution">
    <text evidence="1">The sequence shown here is derived from an EMBL/GenBank/DDBJ whole genome shotgun (WGS) entry which is preliminary data.</text>
</comment>
<organism evidence="1 2">
    <name type="scientific">Acetobacter tropicalis</name>
    <dbReference type="NCBI Taxonomy" id="104102"/>
    <lineage>
        <taxon>Bacteria</taxon>
        <taxon>Pseudomonadati</taxon>
        <taxon>Pseudomonadota</taxon>
        <taxon>Alphaproteobacteria</taxon>
        <taxon>Acetobacterales</taxon>
        <taxon>Acetobacteraceae</taxon>
        <taxon>Acetobacter</taxon>
    </lineage>
</organism>
<accession>A0A095BCK3</accession>
<sequence>MEHITFGKYGPTALFVLGTFLPLSAFANTPVILDNDFLGPGGSNIQSLAVRL</sequence>